<feature type="compositionally biased region" description="Basic residues" evidence="1">
    <location>
        <begin position="179"/>
        <end position="195"/>
    </location>
</feature>
<feature type="compositionally biased region" description="Polar residues" evidence="1">
    <location>
        <begin position="84"/>
        <end position="97"/>
    </location>
</feature>
<proteinExistence type="predicted"/>
<feature type="compositionally biased region" description="Basic and acidic residues" evidence="1">
    <location>
        <begin position="220"/>
        <end position="230"/>
    </location>
</feature>
<sequence>MVSGGMRHEGHGGLGLIAWAAWDGWSRGTRPLAAKLWETGAPSFIKPSTRAGGTACGDVYVPLTRGNNMDHNKTTKEKPGRGGQISSLEDSSESNETPARKVSTEETSQHPAQEDVTSMTSTPPSTLEAATQATSSSLTPTGAPTPVAPETDPSSKPGTSEDLSRDSDVSDLASDFSKVKVKRPCGAERKRRKKEREKEAIKAPSSSQGTSSKFLGAKTVAERRPKDDLRGAQGKPGRGCQGQEQCVRNDAINKTEPHAGFHTD</sequence>
<reference evidence="2" key="1">
    <citation type="submission" date="2022-01" db="EMBL/GenBank/DDBJ databases">
        <authorList>
            <person name="King R."/>
        </authorList>
    </citation>
    <scope>NUCLEOTIDE SEQUENCE</scope>
</reference>
<protein>
    <submittedName>
        <fullName evidence="2">Uncharacterized protein</fullName>
    </submittedName>
</protein>
<keyword evidence="3" id="KW-1185">Reference proteome</keyword>
<gene>
    <name evidence="2" type="ORF">PHAECO_LOCUS7566</name>
</gene>
<feature type="compositionally biased region" description="Basic and acidic residues" evidence="1">
    <location>
        <begin position="251"/>
        <end position="264"/>
    </location>
</feature>
<feature type="compositionally biased region" description="Polar residues" evidence="1">
    <location>
        <begin position="109"/>
        <end position="142"/>
    </location>
</feature>
<reference evidence="2" key="2">
    <citation type="submission" date="2022-10" db="EMBL/GenBank/DDBJ databases">
        <authorList>
            <consortium name="ENA_rothamsted_submissions"/>
            <consortium name="culmorum"/>
            <person name="King R."/>
        </authorList>
    </citation>
    <scope>NUCLEOTIDE SEQUENCE</scope>
</reference>
<name>A0A9N9SED4_PHACE</name>
<accession>A0A9N9SED4</accession>
<evidence type="ECO:0000256" key="1">
    <source>
        <dbReference type="SAM" id="MobiDB-lite"/>
    </source>
</evidence>
<feature type="compositionally biased region" description="Basic and acidic residues" evidence="1">
    <location>
        <begin position="98"/>
        <end position="108"/>
    </location>
</feature>
<dbReference type="AlphaFoldDB" id="A0A9N9SED4"/>
<feature type="region of interest" description="Disordered" evidence="1">
    <location>
        <begin position="62"/>
        <end position="264"/>
    </location>
</feature>
<feature type="compositionally biased region" description="Basic and acidic residues" evidence="1">
    <location>
        <begin position="68"/>
        <end position="80"/>
    </location>
</feature>
<evidence type="ECO:0000313" key="3">
    <source>
        <dbReference type="Proteomes" id="UP001153737"/>
    </source>
</evidence>
<dbReference type="Proteomes" id="UP001153737">
    <property type="component" value="Chromosome 3"/>
</dbReference>
<dbReference type="EMBL" id="OU896709">
    <property type="protein sequence ID" value="CAG9819989.1"/>
    <property type="molecule type" value="Genomic_DNA"/>
</dbReference>
<evidence type="ECO:0000313" key="2">
    <source>
        <dbReference type="EMBL" id="CAG9819989.1"/>
    </source>
</evidence>
<feature type="compositionally biased region" description="Polar residues" evidence="1">
    <location>
        <begin position="204"/>
        <end position="213"/>
    </location>
</feature>
<organism evidence="2 3">
    <name type="scientific">Phaedon cochleariae</name>
    <name type="common">Mustard beetle</name>
    <dbReference type="NCBI Taxonomy" id="80249"/>
    <lineage>
        <taxon>Eukaryota</taxon>
        <taxon>Metazoa</taxon>
        <taxon>Ecdysozoa</taxon>
        <taxon>Arthropoda</taxon>
        <taxon>Hexapoda</taxon>
        <taxon>Insecta</taxon>
        <taxon>Pterygota</taxon>
        <taxon>Neoptera</taxon>
        <taxon>Endopterygota</taxon>
        <taxon>Coleoptera</taxon>
        <taxon>Polyphaga</taxon>
        <taxon>Cucujiformia</taxon>
        <taxon>Chrysomeloidea</taxon>
        <taxon>Chrysomelidae</taxon>
        <taxon>Chrysomelinae</taxon>
        <taxon>Chrysomelini</taxon>
        <taxon>Phaedon</taxon>
    </lineage>
</organism>